<sequence>MSADYETLMLVSILASFMMRPVVLGINLTETKRTVYIMAVSLFLIVFCNEVMEMTTWHVFTYVMSFTMISAVYDGAYEGGMKHYVRGYVLQYGYLSHIGIISGLIAWATRWTF</sequence>
<protein>
    <submittedName>
        <fullName evidence="2">Uncharacterized protein</fullName>
    </submittedName>
</protein>
<dbReference type="EMBL" id="MH248138">
    <property type="protein sequence ID" value="AWY08469.1"/>
    <property type="molecule type" value="Genomic_DNA"/>
</dbReference>
<gene>
    <name evidence="2" type="ORF">Alexandra_205</name>
</gene>
<evidence type="ECO:0000313" key="3">
    <source>
        <dbReference type="Proteomes" id="UP000251795"/>
    </source>
</evidence>
<name>A0A2Z4QEK7_9CAUD</name>
<evidence type="ECO:0000256" key="1">
    <source>
        <dbReference type="SAM" id="Phobius"/>
    </source>
</evidence>
<keyword evidence="3" id="KW-1185">Reference proteome</keyword>
<organism evidence="2 3">
    <name type="scientific">Erwinia phage vB_EamM_Alexandra</name>
    <dbReference type="NCBI Taxonomy" id="2201424"/>
    <lineage>
        <taxon>Viruses</taxon>
        <taxon>Duplodnaviria</taxon>
        <taxon>Heunggongvirae</taxon>
        <taxon>Uroviricota</taxon>
        <taxon>Caudoviricetes</taxon>
        <taxon>Alexandravirus</taxon>
        <taxon>Alexandravirus alexandra</taxon>
    </lineage>
</organism>
<reference evidence="2 3" key="1">
    <citation type="submission" date="2018-04" db="EMBL/GenBank/DDBJ databases">
        <authorList>
            <person name="Go L.Y."/>
            <person name="Mitchell J.A."/>
        </authorList>
    </citation>
    <scope>NUCLEOTIDE SEQUENCE [LARGE SCALE GENOMIC DNA]</scope>
</reference>
<keyword evidence="1" id="KW-0812">Transmembrane</keyword>
<proteinExistence type="predicted"/>
<accession>A0A2Z4QEK7</accession>
<feature type="transmembrane region" description="Helical" evidence="1">
    <location>
        <begin position="35"/>
        <end position="52"/>
    </location>
</feature>
<dbReference type="Proteomes" id="UP000251795">
    <property type="component" value="Segment"/>
</dbReference>
<feature type="transmembrane region" description="Helical" evidence="1">
    <location>
        <begin position="59"/>
        <end position="77"/>
    </location>
</feature>
<feature type="transmembrane region" description="Helical" evidence="1">
    <location>
        <begin position="89"/>
        <end position="108"/>
    </location>
</feature>
<keyword evidence="1" id="KW-0472">Membrane</keyword>
<evidence type="ECO:0000313" key="2">
    <source>
        <dbReference type="EMBL" id="AWY08469.1"/>
    </source>
</evidence>
<keyword evidence="1" id="KW-1133">Transmembrane helix</keyword>